<accession>A0ABQ2JK33</accession>
<sequence length="186" mass="20299">MDVPEVSDPAAYSRGVRKLLVLVACFAAQSTAQTYLGQKFNAATFGPCVQYGCKALATVRVNDYGPARTERTFQLKKRDVKLTVTVLNETGRVIGIDALVLRSPIDLSDEAVFLQLIQKSAGGMYRPEVISRCYDKLAQTGGDSGMENPDGFQEELMLARDHIGVKCFTKAYGNSEASGIRIFFGD</sequence>
<dbReference type="EMBL" id="BMOR01000034">
    <property type="protein sequence ID" value="GGN46775.1"/>
    <property type="molecule type" value="Genomic_DNA"/>
</dbReference>
<reference evidence="2" key="1">
    <citation type="journal article" date="2019" name="Int. J. Syst. Evol. Microbiol.">
        <title>The Global Catalogue of Microorganisms (GCM) 10K type strain sequencing project: providing services to taxonomists for standard genome sequencing and annotation.</title>
        <authorList>
            <consortium name="The Broad Institute Genomics Platform"/>
            <consortium name="The Broad Institute Genome Sequencing Center for Infectious Disease"/>
            <person name="Wu L."/>
            <person name="Ma J."/>
        </authorList>
    </citation>
    <scope>NUCLEOTIDE SEQUENCE [LARGE SCALE GENOMIC DNA]</scope>
    <source>
        <strain evidence="2">JCM 16918</strain>
    </source>
</reference>
<proteinExistence type="predicted"/>
<evidence type="ECO:0000313" key="2">
    <source>
        <dbReference type="Proteomes" id="UP000645517"/>
    </source>
</evidence>
<protein>
    <submittedName>
        <fullName evidence="1">Uncharacterized protein</fullName>
    </submittedName>
</protein>
<organism evidence="1 2">
    <name type="scientific">Deinococcus daejeonensis</name>
    <dbReference type="NCBI Taxonomy" id="1007098"/>
    <lineage>
        <taxon>Bacteria</taxon>
        <taxon>Thermotogati</taxon>
        <taxon>Deinococcota</taxon>
        <taxon>Deinococci</taxon>
        <taxon>Deinococcales</taxon>
        <taxon>Deinococcaceae</taxon>
        <taxon>Deinococcus</taxon>
    </lineage>
</organism>
<comment type="caution">
    <text evidence="1">The sequence shown here is derived from an EMBL/GenBank/DDBJ whole genome shotgun (WGS) entry which is preliminary data.</text>
</comment>
<keyword evidence="2" id="KW-1185">Reference proteome</keyword>
<name>A0ABQ2JK33_9DEIO</name>
<dbReference type="Proteomes" id="UP000645517">
    <property type="component" value="Unassembled WGS sequence"/>
</dbReference>
<evidence type="ECO:0000313" key="1">
    <source>
        <dbReference type="EMBL" id="GGN46775.1"/>
    </source>
</evidence>
<gene>
    <name evidence="1" type="ORF">GCM10010842_37650</name>
</gene>